<keyword evidence="2" id="KW-1185">Reference proteome</keyword>
<gene>
    <name evidence="1" type="ORF">NOO_LOCUS9421</name>
</gene>
<evidence type="ECO:0000313" key="2">
    <source>
        <dbReference type="Proteomes" id="UP000271087"/>
    </source>
</evidence>
<reference evidence="1 2" key="2">
    <citation type="submission" date="2018-08" db="EMBL/GenBank/DDBJ databases">
        <authorList>
            <person name="Laetsch R D."/>
            <person name="Stevens L."/>
            <person name="Kumar S."/>
            <person name="Blaxter L. M."/>
        </authorList>
    </citation>
    <scope>NUCLEOTIDE SEQUENCE [LARGE SCALE GENOMIC DNA]</scope>
</reference>
<reference evidence="3" key="1">
    <citation type="submission" date="2016-06" db="UniProtKB">
        <authorList>
            <consortium name="WormBaseParasite"/>
        </authorList>
    </citation>
    <scope>IDENTIFICATION</scope>
</reference>
<dbReference type="EMBL" id="UYRW01004569">
    <property type="protein sequence ID" value="VDM92853.1"/>
    <property type="molecule type" value="Genomic_DNA"/>
</dbReference>
<dbReference type="Proteomes" id="UP000271087">
    <property type="component" value="Unassembled WGS sequence"/>
</dbReference>
<name>A0A182EMS4_ONCOC</name>
<proteinExistence type="predicted"/>
<accession>A0A182EMS4</accession>
<protein>
    <submittedName>
        <fullName evidence="3">DUF397 domain-containing protein</fullName>
    </submittedName>
</protein>
<evidence type="ECO:0000313" key="1">
    <source>
        <dbReference type="EMBL" id="VDM92853.1"/>
    </source>
</evidence>
<dbReference type="WBParaSite" id="nOo.2.0.1.t09421-RA">
    <property type="protein sequence ID" value="nOo.2.0.1.t09421-RA"/>
    <property type="gene ID" value="nOo.2.0.1.g09421"/>
</dbReference>
<dbReference type="AlphaFoldDB" id="A0A182EMS4"/>
<organism evidence="3">
    <name type="scientific">Onchocerca ochengi</name>
    <name type="common">Filarial nematode worm</name>
    <dbReference type="NCBI Taxonomy" id="42157"/>
    <lineage>
        <taxon>Eukaryota</taxon>
        <taxon>Metazoa</taxon>
        <taxon>Ecdysozoa</taxon>
        <taxon>Nematoda</taxon>
        <taxon>Chromadorea</taxon>
        <taxon>Rhabditida</taxon>
        <taxon>Spirurina</taxon>
        <taxon>Spiruromorpha</taxon>
        <taxon>Filarioidea</taxon>
        <taxon>Onchocercidae</taxon>
        <taxon>Onchocerca</taxon>
    </lineage>
</organism>
<dbReference type="OrthoDB" id="1728974at2759"/>
<evidence type="ECO:0000313" key="3">
    <source>
        <dbReference type="WBParaSite" id="nOo.2.0.1.t09421-RA"/>
    </source>
</evidence>
<sequence length="87" mass="9808">MRAERHTASLADARLRVRRSCSAASDLLCSEQNERDRLRVAERQTKRICCADGKIKLLQLGESPEPLKTLLAGYTADSKYFLSAIRK</sequence>